<protein>
    <recommendedName>
        <fullName evidence="3">Phospho-N-acetylmuramoyl-pentapeptide-transferase</fullName>
    </recommendedName>
</protein>
<dbReference type="AlphaFoldDB" id="A0A0Q2RPG3"/>
<keyword evidence="2" id="KW-1185">Reference proteome</keyword>
<dbReference type="EMBL" id="LKHS01000009">
    <property type="protein sequence ID" value="KQH85870.1"/>
    <property type="molecule type" value="Genomic_DNA"/>
</dbReference>
<evidence type="ECO:0008006" key="3">
    <source>
        <dbReference type="Google" id="ProtNLM"/>
    </source>
</evidence>
<evidence type="ECO:0000313" key="1">
    <source>
        <dbReference type="EMBL" id="KQH85870.1"/>
    </source>
</evidence>
<name>A0A0Q2RPG3_VIBFU</name>
<organism evidence="1 2">
    <name type="scientific">Vibrio furnissii</name>
    <dbReference type="NCBI Taxonomy" id="29494"/>
    <lineage>
        <taxon>Bacteria</taxon>
        <taxon>Pseudomonadati</taxon>
        <taxon>Pseudomonadota</taxon>
        <taxon>Gammaproteobacteria</taxon>
        <taxon>Vibrionales</taxon>
        <taxon>Vibrionaceae</taxon>
        <taxon>Vibrio</taxon>
    </lineage>
</organism>
<comment type="caution">
    <text evidence="1">The sequence shown here is derived from an EMBL/GenBank/DDBJ whole genome shotgun (WGS) entry which is preliminary data.</text>
</comment>
<reference evidence="1 2" key="1">
    <citation type="submission" date="2015-08" db="EMBL/GenBank/DDBJ databases">
        <title>Antibacterial properties of a collection of Vibrionaceae strains.</title>
        <authorList>
            <person name="Giubergia S."/>
        </authorList>
    </citation>
    <scope>NUCLEOTIDE SEQUENCE [LARGE SCALE GENOMIC DNA]</scope>
    <source>
        <strain evidence="1 2">S0821</strain>
    </source>
</reference>
<sequence>MKWFFTACISLWLTACSLQPHTRTTEVEIGPDVWAALPKPSQLGQSLTASQLISARWQDEDGNVQSQQLPVQLQVNAQQVLLAGFSSWGTRILSLDYDGDQIQTQVLSGLENSLPKPEQVLFNLMITLWPRNAWEAPLNQVRWRMIDVANQRLVINEHGETILAITYAGDTPLSGDIQFKNLPLNYDIKIQTLTLQSTPTAAQQ</sequence>
<dbReference type="PROSITE" id="PS51257">
    <property type="entry name" value="PROKAR_LIPOPROTEIN"/>
    <property type="match status" value="1"/>
</dbReference>
<dbReference type="InParanoid" id="A0A0Q2RPG3"/>
<dbReference type="InterPro" id="IPR021675">
    <property type="entry name" value="DUF3261"/>
</dbReference>
<gene>
    <name evidence="1" type="ORF">AMR76_11365</name>
</gene>
<proteinExistence type="predicted"/>
<accession>A0A0Q2RPG3</accession>
<dbReference type="Proteomes" id="UP000051221">
    <property type="component" value="Unassembled WGS sequence"/>
</dbReference>
<dbReference type="RefSeq" id="WP_055466136.1">
    <property type="nucleotide sequence ID" value="NZ_LKHS01000009.1"/>
</dbReference>
<dbReference type="Pfam" id="PF11659">
    <property type="entry name" value="DUF3261"/>
    <property type="match status" value="1"/>
</dbReference>
<evidence type="ECO:0000313" key="2">
    <source>
        <dbReference type="Proteomes" id="UP000051221"/>
    </source>
</evidence>